<dbReference type="EMBL" id="CAJNIZ010010202">
    <property type="protein sequence ID" value="CAE7296372.1"/>
    <property type="molecule type" value="Genomic_DNA"/>
</dbReference>
<organism evidence="1 2">
    <name type="scientific">Symbiodinium pilosum</name>
    <name type="common">Dinoflagellate</name>
    <dbReference type="NCBI Taxonomy" id="2952"/>
    <lineage>
        <taxon>Eukaryota</taxon>
        <taxon>Sar</taxon>
        <taxon>Alveolata</taxon>
        <taxon>Dinophyceae</taxon>
        <taxon>Suessiales</taxon>
        <taxon>Symbiodiniaceae</taxon>
        <taxon>Symbiodinium</taxon>
    </lineage>
</organism>
<dbReference type="OrthoDB" id="416725at2759"/>
<protein>
    <submittedName>
        <fullName evidence="1">DEGP1 protein</fullName>
    </submittedName>
</protein>
<evidence type="ECO:0000313" key="2">
    <source>
        <dbReference type="Proteomes" id="UP000649617"/>
    </source>
</evidence>
<gene>
    <name evidence="1" type="primary">DEGP1</name>
    <name evidence="1" type="ORF">SPIL2461_LOCUS6677</name>
</gene>
<proteinExistence type="predicted"/>
<evidence type="ECO:0000313" key="1">
    <source>
        <dbReference type="EMBL" id="CAE7296372.1"/>
    </source>
</evidence>
<sequence>MEDLLVGAGLLNEDRISYDAVKGFRVLPTATLNFELLDRALTMLVLMSIHDIMKLDLLRPIATEDFRGYEAGDPISDHDVALSYVLE</sequence>
<dbReference type="Proteomes" id="UP000649617">
    <property type="component" value="Unassembled WGS sequence"/>
</dbReference>
<reference evidence="1" key="1">
    <citation type="submission" date="2021-02" db="EMBL/GenBank/DDBJ databases">
        <authorList>
            <person name="Dougan E. K."/>
            <person name="Rhodes N."/>
            <person name="Thang M."/>
            <person name="Chan C."/>
        </authorList>
    </citation>
    <scope>NUCLEOTIDE SEQUENCE</scope>
</reference>
<comment type="caution">
    <text evidence="1">The sequence shown here is derived from an EMBL/GenBank/DDBJ whole genome shotgun (WGS) entry which is preliminary data.</text>
</comment>
<name>A0A812N348_SYMPI</name>
<feature type="non-terminal residue" evidence="1">
    <location>
        <position position="87"/>
    </location>
</feature>
<accession>A0A812N348</accession>
<dbReference type="AlphaFoldDB" id="A0A812N348"/>
<keyword evidence="2" id="KW-1185">Reference proteome</keyword>